<evidence type="ECO:0000313" key="3">
    <source>
        <dbReference type="Proteomes" id="UP000708208"/>
    </source>
</evidence>
<feature type="chain" id="PRO_5035260546" evidence="1">
    <location>
        <begin position="20"/>
        <end position="208"/>
    </location>
</feature>
<dbReference type="EMBL" id="CAJVCH010039744">
    <property type="protein sequence ID" value="CAG7716607.1"/>
    <property type="molecule type" value="Genomic_DNA"/>
</dbReference>
<keyword evidence="3" id="KW-1185">Reference proteome</keyword>
<evidence type="ECO:0000313" key="2">
    <source>
        <dbReference type="EMBL" id="CAG7716607.1"/>
    </source>
</evidence>
<gene>
    <name evidence="2" type="ORF">AFUS01_LOCUS6106</name>
</gene>
<proteinExistence type="predicted"/>
<reference evidence="2" key="1">
    <citation type="submission" date="2021-06" db="EMBL/GenBank/DDBJ databases">
        <authorList>
            <person name="Hodson N. C."/>
            <person name="Mongue J. A."/>
            <person name="Jaron S. K."/>
        </authorList>
    </citation>
    <scope>NUCLEOTIDE SEQUENCE</scope>
</reference>
<organism evidence="2 3">
    <name type="scientific">Allacma fusca</name>
    <dbReference type="NCBI Taxonomy" id="39272"/>
    <lineage>
        <taxon>Eukaryota</taxon>
        <taxon>Metazoa</taxon>
        <taxon>Ecdysozoa</taxon>
        <taxon>Arthropoda</taxon>
        <taxon>Hexapoda</taxon>
        <taxon>Collembola</taxon>
        <taxon>Symphypleona</taxon>
        <taxon>Sminthuridae</taxon>
        <taxon>Allacma</taxon>
    </lineage>
</organism>
<sequence length="208" mass="23500">MVPFRYFLMEILLIPFALSGVNLSCTNEIDVEEICCGGDVYRLGDSISPDASCNIEPKNQTLTIADSAWLAYDCNTLGEDEYDKIQAIKLFHRESLKAVEQACTFGDGNSTSESTPFDRLLATMNFTTRFSRIQFSNLGNATYYKLRTNIYKLCLAIRFKHVFSEGENLVNKHVFVSAMMIFQIADVFQKTAMNVCRLDASRKENTGM</sequence>
<evidence type="ECO:0000256" key="1">
    <source>
        <dbReference type="SAM" id="SignalP"/>
    </source>
</evidence>
<dbReference type="AlphaFoldDB" id="A0A8J2JEV8"/>
<name>A0A8J2JEV8_9HEXA</name>
<keyword evidence="1" id="KW-0732">Signal</keyword>
<accession>A0A8J2JEV8</accession>
<comment type="caution">
    <text evidence="2">The sequence shown here is derived from an EMBL/GenBank/DDBJ whole genome shotgun (WGS) entry which is preliminary data.</text>
</comment>
<dbReference type="Proteomes" id="UP000708208">
    <property type="component" value="Unassembled WGS sequence"/>
</dbReference>
<feature type="signal peptide" evidence="1">
    <location>
        <begin position="1"/>
        <end position="19"/>
    </location>
</feature>
<protein>
    <submittedName>
        <fullName evidence="2">Uncharacterized protein</fullName>
    </submittedName>
</protein>